<feature type="transmembrane region" description="Helical" evidence="6">
    <location>
        <begin position="275"/>
        <end position="294"/>
    </location>
</feature>
<feature type="transmembrane region" description="Helical" evidence="6">
    <location>
        <begin position="36"/>
        <end position="55"/>
    </location>
</feature>
<accession>A0A348AP29</accession>
<feature type="transmembrane region" description="Helical" evidence="6">
    <location>
        <begin position="180"/>
        <end position="199"/>
    </location>
</feature>
<evidence type="ECO:0000256" key="6">
    <source>
        <dbReference type="SAM" id="Phobius"/>
    </source>
</evidence>
<dbReference type="InterPro" id="IPR037185">
    <property type="entry name" value="EmrE-like"/>
</dbReference>
<dbReference type="KEGG" id="mana:MAMMFC1_03533"/>
<proteinExistence type="inferred from homology"/>
<feature type="domain" description="EamA" evidence="7">
    <location>
        <begin position="182"/>
        <end position="316"/>
    </location>
</feature>
<reference evidence="8 9" key="1">
    <citation type="journal article" date="2018" name="Int. J. Syst. Evol. Microbiol.">
        <title>Methylomusa anaerophila gen. nov., sp. nov., an anaerobic methanol-utilizing bacterium isolated from a microbial fuel cell.</title>
        <authorList>
            <person name="Amano N."/>
            <person name="Yamamuro A."/>
            <person name="Miyahara M."/>
            <person name="Kouzuma A."/>
            <person name="Abe T."/>
            <person name="Watanabe K."/>
        </authorList>
    </citation>
    <scope>NUCLEOTIDE SEQUENCE [LARGE SCALE GENOMIC DNA]</scope>
    <source>
        <strain evidence="8 9">MMFC1</strain>
    </source>
</reference>
<dbReference type="InterPro" id="IPR000620">
    <property type="entry name" value="EamA_dom"/>
</dbReference>
<dbReference type="PANTHER" id="PTHR32322">
    <property type="entry name" value="INNER MEMBRANE TRANSPORTER"/>
    <property type="match status" value="1"/>
</dbReference>
<dbReference type="Pfam" id="PF00892">
    <property type="entry name" value="EamA"/>
    <property type="match status" value="2"/>
</dbReference>
<evidence type="ECO:0000256" key="3">
    <source>
        <dbReference type="ARBA" id="ARBA00022692"/>
    </source>
</evidence>
<feature type="transmembrane region" description="Helical" evidence="6">
    <location>
        <begin position="67"/>
        <end position="85"/>
    </location>
</feature>
<dbReference type="SUPFAM" id="SSF103481">
    <property type="entry name" value="Multidrug resistance efflux transporter EmrE"/>
    <property type="match status" value="2"/>
</dbReference>
<feature type="transmembrane region" description="Helical" evidence="6">
    <location>
        <begin position="155"/>
        <end position="174"/>
    </location>
</feature>
<evidence type="ECO:0000256" key="1">
    <source>
        <dbReference type="ARBA" id="ARBA00004141"/>
    </source>
</evidence>
<organism evidence="8 9">
    <name type="scientific">Methylomusa anaerophila</name>
    <dbReference type="NCBI Taxonomy" id="1930071"/>
    <lineage>
        <taxon>Bacteria</taxon>
        <taxon>Bacillati</taxon>
        <taxon>Bacillota</taxon>
        <taxon>Negativicutes</taxon>
        <taxon>Selenomonadales</taxon>
        <taxon>Sporomusaceae</taxon>
        <taxon>Methylomusa</taxon>
    </lineage>
</organism>
<feature type="transmembrane region" description="Helical" evidence="6">
    <location>
        <begin position="126"/>
        <end position="146"/>
    </location>
</feature>
<dbReference type="Proteomes" id="UP000276437">
    <property type="component" value="Chromosome"/>
</dbReference>
<sequence>MPLSRGEYYKIRGLLGIALIMNHDHVGRLFKVKKSFAFVLAAAFLFGTMEVALKLAGSSFNAMQLTFLRFLIGGICLLPFAMFDLKKRQYRLTVGDWAYFFLLGFVNICISMVLFQLGVMRTNANLAAVIISTSPIFTMIFAQFIVNEKFTAKKAVVLILNVIGLIIVANPVTLFSGKSAVSGILLTLVAAVAFGLYTALGKKRIEKIGGLTQNSLSFILGSSVLLVVLLVTKQPVVGGIQLSTLPLLLYLSIFVTAIGYYCYLKAIEVSGPSTASITFFIKPIFAPIIAFAVLNEAITVNLVFGVVFILAGSLVSIARDKYI</sequence>
<evidence type="ECO:0000256" key="2">
    <source>
        <dbReference type="ARBA" id="ARBA00007362"/>
    </source>
</evidence>
<keyword evidence="3 6" id="KW-0812">Transmembrane</keyword>
<feature type="transmembrane region" description="Helical" evidence="6">
    <location>
        <begin position="300"/>
        <end position="318"/>
    </location>
</feature>
<dbReference type="EMBL" id="AP018449">
    <property type="protein sequence ID" value="BBB92827.1"/>
    <property type="molecule type" value="Genomic_DNA"/>
</dbReference>
<feature type="transmembrane region" description="Helical" evidence="6">
    <location>
        <begin position="244"/>
        <end position="263"/>
    </location>
</feature>
<dbReference type="AlphaFoldDB" id="A0A348AP29"/>
<dbReference type="PANTHER" id="PTHR32322:SF2">
    <property type="entry name" value="EAMA DOMAIN-CONTAINING PROTEIN"/>
    <property type="match status" value="1"/>
</dbReference>
<evidence type="ECO:0000313" key="8">
    <source>
        <dbReference type="EMBL" id="BBB92827.1"/>
    </source>
</evidence>
<name>A0A348AP29_9FIRM</name>
<comment type="subcellular location">
    <subcellularLocation>
        <location evidence="1">Membrane</location>
        <topology evidence="1">Multi-pass membrane protein</topology>
    </subcellularLocation>
</comment>
<gene>
    <name evidence="8" type="ORF">MAMMFC1_03533</name>
</gene>
<comment type="similarity">
    <text evidence="2">Belongs to the EamA transporter family.</text>
</comment>
<dbReference type="InterPro" id="IPR050638">
    <property type="entry name" value="AA-Vitamin_Transporters"/>
</dbReference>
<evidence type="ECO:0000256" key="5">
    <source>
        <dbReference type="ARBA" id="ARBA00023136"/>
    </source>
</evidence>
<feature type="transmembrane region" description="Helical" evidence="6">
    <location>
        <begin position="97"/>
        <end position="120"/>
    </location>
</feature>
<evidence type="ECO:0000259" key="7">
    <source>
        <dbReference type="Pfam" id="PF00892"/>
    </source>
</evidence>
<keyword evidence="9" id="KW-1185">Reference proteome</keyword>
<feature type="domain" description="EamA" evidence="7">
    <location>
        <begin position="37"/>
        <end position="168"/>
    </location>
</feature>
<protein>
    <submittedName>
        <fullName evidence="8">Putative DMT superfamily transporter inner membrane protein</fullName>
    </submittedName>
</protein>
<dbReference type="GO" id="GO:0016020">
    <property type="term" value="C:membrane"/>
    <property type="evidence" value="ECO:0007669"/>
    <property type="project" value="UniProtKB-SubCell"/>
</dbReference>
<keyword evidence="4 6" id="KW-1133">Transmembrane helix</keyword>
<keyword evidence="5 6" id="KW-0472">Membrane</keyword>
<feature type="transmembrane region" description="Helical" evidence="6">
    <location>
        <begin position="211"/>
        <end position="232"/>
    </location>
</feature>
<evidence type="ECO:0000256" key="4">
    <source>
        <dbReference type="ARBA" id="ARBA00022989"/>
    </source>
</evidence>
<evidence type="ECO:0000313" key="9">
    <source>
        <dbReference type="Proteomes" id="UP000276437"/>
    </source>
</evidence>